<dbReference type="Gene3D" id="3.40.850.10">
    <property type="entry name" value="Kinesin motor domain"/>
    <property type="match status" value="1"/>
</dbReference>
<dbReference type="PROSITE" id="PS00411">
    <property type="entry name" value="KINESIN_MOTOR_1"/>
    <property type="match status" value="1"/>
</dbReference>
<gene>
    <name evidence="6" type="ORF">K458DRAFT_488454</name>
</gene>
<dbReference type="GO" id="GO:0005874">
    <property type="term" value="C:microtubule"/>
    <property type="evidence" value="ECO:0007669"/>
    <property type="project" value="UniProtKB-KW"/>
</dbReference>
<dbReference type="GO" id="GO:0003777">
    <property type="term" value="F:microtubule motor activity"/>
    <property type="evidence" value="ECO:0007669"/>
    <property type="project" value="InterPro"/>
</dbReference>
<dbReference type="GO" id="GO:0016887">
    <property type="term" value="F:ATP hydrolysis activity"/>
    <property type="evidence" value="ECO:0007669"/>
    <property type="project" value="TreeGrafter"/>
</dbReference>
<dbReference type="SUPFAM" id="SSF52540">
    <property type="entry name" value="P-loop containing nucleoside triphosphate hydrolases"/>
    <property type="match status" value="1"/>
</dbReference>
<proteinExistence type="inferred from homology"/>
<dbReference type="PANTHER" id="PTHR24115:SF0">
    <property type="entry name" value="FI21273P1-RELATED"/>
    <property type="match status" value="1"/>
</dbReference>
<name>A0A6G1IXL9_9PLEO</name>
<dbReference type="AlphaFoldDB" id="A0A6G1IXL9"/>
<evidence type="ECO:0000256" key="3">
    <source>
        <dbReference type="PROSITE-ProRule" id="PRU00283"/>
    </source>
</evidence>
<dbReference type="PROSITE" id="PS50067">
    <property type="entry name" value="KINESIN_MOTOR_2"/>
    <property type="match status" value="1"/>
</dbReference>
<keyword evidence="6" id="KW-0378">Hydrolase</keyword>
<dbReference type="PANTHER" id="PTHR24115">
    <property type="entry name" value="KINESIN-RELATED"/>
    <property type="match status" value="1"/>
</dbReference>
<comment type="similarity">
    <text evidence="3 4">Belongs to the TRAFAC class myosin-kinesin ATPase superfamily. Kinesin family.</text>
</comment>
<sequence length="451" mass="50296">MEQFYLENIPKYHSLVGALDPCPKPRISKGVPSPNMVVSARIRPRPKNERFPSATFPRSNQENVLDIHDLYNHPRGIPILRSNNYEVDRLFHSNSTTEEIYEDLVADLVPFAWDGGIGTLFAYGQTGSGKTFTVSRLEELVAETLMSGNLEGEREIYMTIIDLAGNAAFDLLSNREPISLLEDSSGNTQMVGAVEHQVFDMEDMRALIEQATSFRRTAPTLKNPTSSRSHTICRIRIWNGADCSDGSLYLIDLAGSEAARDVATHGADRMLETRQINVSLSVLKDCIRGKALADTVTSLDREKLGRKLPHIPFRQSALTRVLKHVFDPAGARACRTVVIACINPSLADVGPTKNTLRFAEMLRVLEPATNETSADRTSAIQWTNTQLQEWIRANCGTPAILDRVVAPRESGAQLFKLSSTEIEYRCRQCPGVKLEQAKAFRCKLWQMYIVS</sequence>
<dbReference type="GO" id="GO:0005524">
    <property type="term" value="F:ATP binding"/>
    <property type="evidence" value="ECO:0007669"/>
    <property type="project" value="UniProtKB-UniRule"/>
</dbReference>
<keyword evidence="3 4" id="KW-0505">Motor protein</keyword>
<dbReference type="Pfam" id="PF00225">
    <property type="entry name" value="Kinesin"/>
    <property type="match status" value="1"/>
</dbReference>
<keyword evidence="2 3" id="KW-0067">ATP-binding</keyword>
<evidence type="ECO:0000313" key="7">
    <source>
        <dbReference type="Proteomes" id="UP000799291"/>
    </source>
</evidence>
<organism evidence="6 7">
    <name type="scientific">Lentithecium fluviatile CBS 122367</name>
    <dbReference type="NCBI Taxonomy" id="1168545"/>
    <lineage>
        <taxon>Eukaryota</taxon>
        <taxon>Fungi</taxon>
        <taxon>Dikarya</taxon>
        <taxon>Ascomycota</taxon>
        <taxon>Pezizomycotina</taxon>
        <taxon>Dothideomycetes</taxon>
        <taxon>Pleosporomycetidae</taxon>
        <taxon>Pleosporales</taxon>
        <taxon>Massarineae</taxon>
        <taxon>Lentitheciaceae</taxon>
        <taxon>Lentithecium</taxon>
    </lineage>
</organism>
<dbReference type="InterPro" id="IPR001752">
    <property type="entry name" value="Kinesin_motor_dom"/>
</dbReference>
<reference evidence="6" key="1">
    <citation type="journal article" date="2020" name="Stud. Mycol.">
        <title>101 Dothideomycetes genomes: a test case for predicting lifestyles and emergence of pathogens.</title>
        <authorList>
            <person name="Haridas S."/>
            <person name="Albert R."/>
            <person name="Binder M."/>
            <person name="Bloem J."/>
            <person name="Labutti K."/>
            <person name="Salamov A."/>
            <person name="Andreopoulos B."/>
            <person name="Baker S."/>
            <person name="Barry K."/>
            <person name="Bills G."/>
            <person name="Bluhm B."/>
            <person name="Cannon C."/>
            <person name="Castanera R."/>
            <person name="Culley D."/>
            <person name="Daum C."/>
            <person name="Ezra D."/>
            <person name="Gonzalez J."/>
            <person name="Henrissat B."/>
            <person name="Kuo A."/>
            <person name="Liang C."/>
            <person name="Lipzen A."/>
            <person name="Lutzoni F."/>
            <person name="Magnuson J."/>
            <person name="Mondo S."/>
            <person name="Nolan M."/>
            <person name="Ohm R."/>
            <person name="Pangilinan J."/>
            <person name="Park H.-J."/>
            <person name="Ramirez L."/>
            <person name="Alfaro M."/>
            <person name="Sun H."/>
            <person name="Tritt A."/>
            <person name="Yoshinaga Y."/>
            <person name="Zwiers L.-H."/>
            <person name="Turgeon B."/>
            <person name="Goodwin S."/>
            <person name="Spatafora J."/>
            <person name="Crous P."/>
            <person name="Grigoriev I."/>
        </authorList>
    </citation>
    <scope>NUCLEOTIDE SEQUENCE</scope>
    <source>
        <strain evidence="6">CBS 122367</strain>
    </source>
</reference>
<dbReference type="SMART" id="SM00129">
    <property type="entry name" value="KISc"/>
    <property type="match status" value="1"/>
</dbReference>
<evidence type="ECO:0000256" key="1">
    <source>
        <dbReference type="ARBA" id="ARBA00022741"/>
    </source>
</evidence>
<keyword evidence="1 3" id="KW-0547">Nucleotide-binding</keyword>
<keyword evidence="7" id="KW-1185">Reference proteome</keyword>
<evidence type="ECO:0000259" key="5">
    <source>
        <dbReference type="PROSITE" id="PS50067"/>
    </source>
</evidence>
<dbReference type="GO" id="GO:0005871">
    <property type="term" value="C:kinesin complex"/>
    <property type="evidence" value="ECO:0007669"/>
    <property type="project" value="TreeGrafter"/>
</dbReference>
<dbReference type="GO" id="GO:0005819">
    <property type="term" value="C:spindle"/>
    <property type="evidence" value="ECO:0007669"/>
    <property type="project" value="TreeGrafter"/>
</dbReference>
<dbReference type="InterPro" id="IPR036961">
    <property type="entry name" value="Kinesin_motor_dom_sf"/>
</dbReference>
<dbReference type="GO" id="GO:0008017">
    <property type="term" value="F:microtubule binding"/>
    <property type="evidence" value="ECO:0007669"/>
    <property type="project" value="InterPro"/>
</dbReference>
<evidence type="ECO:0000256" key="2">
    <source>
        <dbReference type="ARBA" id="ARBA00022840"/>
    </source>
</evidence>
<dbReference type="InterPro" id="IPR027417">
    <property type="entry name" value="P-loop_NTPase"/>
</dbReference>
<evidence type="ECO:0000256" key="4">
    <source>
        <dbReference type="RuleBase" id="RU000394"/>
    </source>
</evidence>
<keyword evidence="4" id="KW-0493">Microtubule</keyword>
<dbReference type="PRINTS" id="PR00380">
    <property type="entry name" value="KINESINHEAVY"/>
</dbReference>
<accession>A0A6G1IXL9</accession>
<dbReference type="Proteomes" id="UP000799291">
    <property type="component" value="Unassembled WGS sequence"/>
</dbReference>
<feature type="binding site" evidence="3">
    <location>
        <begin position="124"/>
        <end position="131"/>
    </location>
    <ligand>
        <name>ATP</name>
        <dbReference type="ChEBI" id="CHEBI:30616"/>
    </ligand>
</feature>
<evidence type="ECO:0000313" key="6">
    <source>
        <dbReference type="EMBL" id="KAF2682691.1"/>
    </source>
</evidence>
<dbReference type="GO" id="GO:0007018">
    <property type="term" value="P:microtubule-based movement"/>
    <property type="evidence" value="ECO:0007669"/>
    <property type="project" value="InterPro"/>
</dbReference>
<dbReference type="InterPro" id="IPR027640">
    <property type="entry name" value="Kinesin-like_fam"/>
</dbReference>
<protein>
    <recommendedName>
        <fullName evidence="4">Kinesin-like protein</fullName>
    </recommendedName>
</protein>
<dbReference type="InterPro" id="IPR019821">
    <property type="entry name" value="Kinesin_motor_CS"/>
</dbReference>
<dbReference type="EMBL" id="MU005586">
    <property type="protein sequence ID" value="KAF2682691.1"/>
    <property type="molecule type" value="Genomic_DNA"/>
</dbReference>
<dbReference type="OrthoDB" id="3176171at2759"/>
<feature type="domain" description="Kinesin motor" evidence="5">
    <location>
        <begin position="35"/>
        <end position="365"/>
    </location>
</feature>